<dbReference type="InParanoid" id="C5LAF4"/>
<dbReference type="OMA" id="ICEMAYE"/>
<name>C5LAF4_PERM5</name>
<reference evidence="2 3" key="1">
    <citation type="submission" date="2008-07" db="EMBL/GenBank/DDBJ databases">
        <authorList>
            <person name="El-Sayed N."/>
            <person name="Caler E."/>
            <person name="Inman J."/>
            <person name="Amedeo P."/>
            <person name="Hass B."/>
            <person name="Wortman J."/>
        </authorList>
    </citation>
    <scope>NUCLEOTIDE SEQUENCE [LARGE SCALE GENOMIC DNA]</scope>
    <source>
        <strain evidence="3">ATCC 50983 / TXsc</strain>
    </source>
</reference>
<proteinExistence type="predicted"/>
<evidence type="ECO:0008006" key="4">
    <source>
        <dbReference type="Google" id="ProtNLM"/>
    </source>
</evidence>
<evidence type="ECO:0000313" key="3">
    <source>
        <dbReference type="Proteomes" id="UP000007800"/>
    </source>
</evidence>
<feature type="signal peptide" evidence="1">
    <location>
        <begin position="1"/>
        <end position="17"/>
    </location>
</feature>
<keyword evidence="1" id="KW-0732">Signal</keyword>
<dbReference type="AlphaFoldDB" id="C5LAF4"/>
<keyword evidence="3" id="KW-1185">Reference proteome</keyword>
<gene>
    <name evidence="2" type="ORF">Pmar_PMAR006221</name>
</gene>
<protein>
    <recommendedName>
        <fullName evidence="4">Lipocalin</fullName>
    </recommendedName>
</protein>
<feature type="chain" id="PRO_5002952345" description="Lipocalin" evidence="1">
    <location>
        <begin position="18"/>
        <end position="172"/>
    </location>
</feature>
<organism evidence="3">
    <name type="scientific">Perkinsus marinus (strain ATCC 50983 / TXsc)</name>
    <dbReference type="NCBI Taxonomy" id="423536"/>
    <lineage>
        <taxon>Eukaryota</taxon>
        <taxon>Sar</taxon>
        <taxon>Alveolata</taxon>
        <taxon>Perkinsozoa</taxon>
        <taxon>Perkinsea</taxon>
        <taxon>Perkinsida</taxon>
        <taxon>Perkinsidae</taxon>
        <taxon>Perkinsus</taxon>
    </lineage>
</organism>
<accession>C5LAF4</accession>
<sequence>MSRIIFHFAACIFTACALRTSKESAQLETNTSLDMACANVYTYGDTCELSYDMNCEDYPTRLRDVHWYFRVDNSSGTINTKSIECSKRTYLNRHFPDKSSGGNPLAQYRITVAKRPNCYAAVQQIHAAMKAPTVFSRFYAQLCDHFQAHTSSTPGSWWISLAEKEEDDEDYM</sequence>
<evidence type="ECO:0000256" key="1">
    <source>
        <dbReference type="SAM" id="SignalP"/>
    </source>
</evidence>
<dbReference type="GeneID" id="9065524"/>
<evidence type="ECO:0000313" key="2">
    <source>
        <dbReference type="EMBL" id="EER06410.1"/>
    </source>
</evidence>
<dbReference type="Proteomes" id="UP000007800">
    <property type="component" value="Unassembled WGS sequence"/>
</dbReference>
<dbReference type="RefSeq" id="XP_002774594.1">
    <property type="nucleotide sequence ID" value="XM_002774548.1"/>
</dbReference>
<dbReference type="PROSITE" id="PS51257">
    <property type="entry name" value="PROKAR_LIPOPROTEIN"/>
    <property type="match status" value="1"/>
</dbReference>
<dbReference type="EMBL" id="GG680729">
    <property type="protein sequence ID" value="EER06410.1"/>
    <property type="molecule type" value="Genomic_DNA"/>
</dbReference>
<dbReference type="OrthoDB" id="410786at2759"/>